<reference evidence="2 3" key="1">
    <citation type="submission" date="2021-06" db="EMBL/GenBank/DDBJ databases">
        <title>Caerostris extrusa draft genome.</title>
        <authorList>
            <person name="Kono N."/>
            <person name="Arakawa K."/>
        </authorList>
    </citation>
    <scope>NUCLEOTIDE SEQUENCE [LARGE SCALE GENOMIC DNA]</scope>
</reference>
<name>A0AAV4PUP0_CAEEX</name>
<gene>
    <name evidence="2" type="ORF">CEXT_134181</name>
</gene>
<feature type="signal peptide" evidence="1">
    <location>
        <begin position="1"/>
        <end position="24"/>
    </location>
</feature>
<organism evidence="2 3">
    <name type="scientific">Caerostris extrusa</name>
    <name type="common">Bark spider</name>
    <name type="synonym">Caerostris bankana</name>
    <dbReference type="NCBI Taxonomy" id="172846"/>
    <lineage>
        <taxon>Eukaryota</taxon>
        <taxon>Metazoa</taxon>
        <taxon>Ecdysozoa</taxon>
        <taxon>Arthropoda</taxon>
        <taxon>Chelicerata</taxon>
        <taxon>Arachnida</taxon>
        <taxon>Araneae</taxon>
        <taxon>Araneomorphae</taxon>
        <taxon>Entelegynae</taxon>
        <taxon>Araneoidea</taxon>
        <taxon>Araneidae</taxon>
        <taxon>Caerostris</taxon>
    </lineage>
</organism>
<keyword evidence="3" id="KW-1185">Reference proteome</keyword>
<protein>
    <submittedName>
        <fullName evidence="2">Uncharacterized protein</fullName>
    </submittedName>
</protein>
<proteinExistence type="predicted"/>
<accession>A0AAV4PUP0</accession>
<dbReference type="Proteomes" id="UP001054945">
    <property type="component" value="Unassembled WGS sequence"/>
</dbReference>
<feature type="chain" id="PRO_5043495404" evidence="1">
    <location>
        <begin position="25"/>
        <end position="80"/>
    </location>
</feature>
<evidence type="ECO:0000313" key="2">
    <source>
        <dbReference type="EMBL" id="GIX99876.1"/>
    </source>
</evidence>
<keyword evidence="1" id="KW-0732">Signal</keyword>
<evidence type="ECO:0000313" key="3">
    <source>
        <dbReference type="Proteomes" id="UP001054945"/>
    </source>
</evidence>
<dbReference type="EMBL" id="BPLR01005109">
    <property type="protein sequence ID" value="GIX99876.1"/>
    <property type="molecule type" value="Genomic_DNA"/>
</dbReference>
<evidence type="ECO:0000256" key="1">
    <source>
        <dbReference type="SAM" id="SignalP"/>
    </source>
</evidence>
<dbReference type="AlphaFoldDB" id="A0AAV4PUP0"/>
<sequence length="80" mass="9223">MENFWKSEGFLILIISLCVWPTIASVIDNNVSEEIPSEHRSAVEEAEAVKQLLVRLIPEKAHEILIEVDYEFHNKDAFQV</sequence>
<comment type="caution">
    <text evidence="2">The sequence shown here is derived from an EMBL/GenBank/DDBJ whole genome shotgun (WGS) entry which is preliminary data.</text>
</comment>